<dbReference type="EMBL" id="WBZC01000062">
    <property type="protein sequence ID" value="KAB3530915.1"/>
    <property type="molecule type" value="Genomic_DNA"/>
</dbReference>
<dbReference type="InterPro" id="IPR016181">
    <property type="entry name" value="Acyl_CoA_acyltransferase"/>
</dbReference>
<evidence type="ECO:0000313" key="2">
    <source>
        <dbReference type="EMBL" id="KAB3530915.1"/>
    </source>
</evidence>
<accession>A0A6I0F7U1</accession>
<dbReference type="AlphaFoldDB" id="A0A6I0F7U1"/>
<proteinExistence type="predicted"/>
<feature type="domain" description="N-acetyltransferase" evidence="1">
    <location>
        <begin position="4"/>
        <end position="76"/>
    </location>
</feature>
<dbReference type="PANTHER" id="PTHR43792">
    <property type="entry name" value="GNAT FAMILY, PUTATIVE (AFU_ORTHOLOGUE AFUA_3G00765)-RELATED-RELATED"/>
    <property type="match status" value="1"/>
</dbReference>
<gene>
    <name evidence="2" type="ORF">F8154_13420</name>
</gene>
<dbReference type="GO" id="GO:0016747">
    <property type="term" value="F:acyltransferase activity, transferring groups other than amino-acyl groups"/>
    <property type="evidence" value="ECO:0007669"/>
    <property type="project" value="InterPro"/>
</dbReference>
<protein>
    <submittedName>
        <fullName evidence="2">GNAT family N-acetyltransferase</fullName>
    </submittedName>
</protein>
<keyword evidence="2" id="KW-0808">Transferase</keyword>
<dbReference type="Proteomes" id="UP000432715">
    <property type="component" value="Unassembled WGS sequence"/>
</dbReference>
<dbReference type="InterPro" id="IPR051531">
    <property type="entry name" value="N-acetyltransferase"/>
</dbReference>
<name>A0A6I0F7U1_9FIRM</name>
<keyword evidence="3" id="KW-1185">Reference proteome</keyword>
<reference evidence="2 3" key="1">
    <citation type="submission" date="2019-10" db="EMBL/GenBank/DDBJ databases">
        <title>Alkaliphilus serpentinus sp. nov. and Alkaliphilus pronyensis sp. nov., two novel anaerobic alkaliphilic species isolated from the serpentinized-hosted hydrothermal field of the Prony Bay (New Caledonia).</title>
        <authorList>
            <person name="Postec A."/>
        </authorList>
    </citation>
    <scope>NUCLEOTIDE SEQUENCE [LARGE SCALE GENOMIC DNA]</scope>
    <source>
        <strain evidence="2 3">LacV</strain>
    </source>
</reference>
<dbReference type="Gene3D" id="3.40.630.30">
    <property type="match status" value="1"/>
</dbReference>
<comment type="caution">
    <text evidence="2">The sequence shown here is derived from an EMBL/GenBank/DDBJ whole genome shotgun (WGS) entry which is preliminary data.</text>
</comment>
<dbReference type="SUPFAM" id="SSF55729">
    <property type="entry name" value="Acyl-CoA N-acyltransferases (Nat)"/>
    <property type="match status" value="1"/>
</dbReference>
<organism evidence="2 3">
    <name type="scientific">Alkaliphilus pronyensis</name>
    <dbReference type="NCBI Taxonomy" id="1482732"/>
    <lineage>
        <taxon>Bacteria</taxon>
        <taxon>Bacillati</taxon>
        <taxon>Bacillota</taxon>
        <taxon>Clostridia</taxon>
        <taxon>Peptostreptococcales</taxon>
        <taxon>Natronincolaceae</taxon>
        <taxon>Alkaliphilus</taxon>
    </lineage>
</organism>
<evidence type="ECO:0000259" key="1">
    <source>
        <dbReference type="Pfam" id="PF13302"/>
    </source>
</evidence>
<evidence type="ECO:0000313" key="3">
    <source>
        <dbReference type="Proteomes" id="UP000432715"/>
    </source>
</evidence>
<dbReference type="Pfam" id="PF13302">
    <property type="entry name" value="Acetyltransf_3"/>
    <property type="match status" value="1"/>
</dbReference>
<dbReference type="InterPro" id="IPR000182">
    <property type="entry name" value="GNAT_dom"/>
</dbReference>
<dbReference type="OrthoDB" id="9785602at2"/>
<sequence>MLQSGENIGYVQTSPVENGWEIEYHVAKPFTCNGYSTEAVTAFLPVIMKKLKISDIYGTCIAENIASQRVLSKCDFVMEYSGMGKYQGVEKSISDINIV</sequence>